<evidence type="ECO:0000313" key="2">
    <source>
        <dbReference type="Proteomes" id="UP001202248"/>
    </source>
</evidence>
<comment type="caution">
    <text evidence="1">The sequence shown here is derived from an EMBL/GenBank/DDBJ whole genome shotgun (WGS) entry which is preliminary data.</text>
</comment>
<proteinExistence type="predicted"/>
<accession>A0ABS9SFU5</accession>
<name>A0ABS9SFU5_9BACT</name>
<protein>
    <submittedName>
        <fullName evidence="1">Uncharacterized protein</fullName>
    </submittedName>
</protein>
<keyword evidence="2" id="KW-1185">Reference proteome</keyword>
<organism evidence="1 2">
    <name type="scientific">Niabella ginsengisoli</name>
    <dbReference type="NCBI Taxonomy" id="522298"/>
    <lineage>
        <taxon>Bacteria</taxon>
        <taxon>Pseudomonadati</taxon>
        <taxon>Bacteroidota</taxon>
        <taxon>Chitinophagia</taxon>
        <taxon>Chitinophagales</taxon>
        <taxon>Chitinophagaceae</taxon>
        <taxon>Niabella</taxon>
    </lineage>
</organism>
<dbReference type="RefSeq" id="WP_240826632.1">
    <property type="nucleotide sequence ID" value="NZ_JAKWBL010000001.1"/>
</dbReference>
<evidence type="ECO:0000313" key="1">
    <source>
        <dbReference type="EMBL" id="MCH5597233.1"/>
    </source>
</evidence>
<dbReference type="Proteomes" id="UP001202248">
    <property type="component" value="Unassembled WGS sequence"/>
</dbReference>
<reference evidence="1 2" key="1">
    <citation type="submission" date="2022-02" db="EMBL/GenBank/DDBJ databases">
        <authorList>
            <person name="Min J."/>
        </authorList>
    </citation>
    <scope>NUCLEOTIDE SEQUENCE [LARGE SCALE GENOMIC DNA]</scope>
    <source>
        <strain evidence="1 2">GR10-1</strain>
    </source>
</reference>
<dbReference type="EMBL" id="JAKWBL010000001">
    <property type="protein sequence ID" value="MCH5597233.1"/>
    <property type="molecule type" value="Genomic_DNA"/>
</dbReference>
<sequence length="78" mass="9325">MQITIYIHNKPVYLVDALDEQLEKWHHQPETIFIDELDMHTIKSMLHEINLPEIRRGIFLHADLGELKSQFLKNLKCM</sequence>
<gene>
    <name evidence="1" type="ORF">MKP09_04615</name>
</gene>